<accession>A0A5R9GFP2</accession>
<reference evidence="9 10" key="1">
    <citation type="submission" date="2019-05" db="EMBL/GenBank/DDBJ databases">
        <authorList>
            <person name="Narsing Rao M.P."/>
            <person name="Li W.J."/>
        </authorList>
    </citation>
    <scope>NUCLEOTIDE SEQUENCE [LARGE SCALE GENOMIC DNA]</scope>
    <source>
        <strain evidence="9 10">SYSU_K30003</strain>
    </source>
</reference>
<feature type="transmembrane region" description="Helical" evidence="7">
    <location>
        <begin position="81"/>
        <end position="102"/>
    </location>
</feature>
<keyword evidence="5 7" id="KW-1133">Transmembrane helix</keyword>
<evidence type="ECO:0000256" key="5">
    <source>
        <dbReference type="ARBA" id="ARBA00022989"/>
    </source>
</evidence>
<keyword evidence="4 7" id="KW-0812">Transmembrane</keyword>
<dbReference type="EMBL" id="VCIW01000001">
    <property type="protein sequence ID" value="TLS54009.1"/>
    <property type="molecule type" value="Genomic_DNA"/>
</dbReference>
<evidence type="ECO:0000259" key="8">
    <source>
        <dbReference type="PROSITE" id="PS50928"/>
    </source>
</evidence>
<organism evidence="9 10">
    <name type="scientific">Paenibacillus antri</name>
    <dbReference type="NCBI Taxonomy" id="2582848"/>
    <lineage>
        <taxon>Bacteria</taxon>
        <taxon>Bacillati</taxon>
        <taxon>Bacillota</taxon>
        <taxon>Bacilli</taxon>
        <taxon>Bacillales</taxon>
        <taxon>Paenibacillaceae</taxon>
        <taxon>Paenibacillus</taxon>
    </lineage>
</organism>
<evidence type="ECO:0000256" key="2">
    <source>
        <dbReference type="ARBA" id="ARBA00022448"/>
    </source>
</evidence>
<protein>
    <submittedName>
        <fullName evidence="9">Sugar ABC transporter permease</fullName>
    </submittedName>
</protein>
<feature type="transmembrane region" description="Helical" evidence="7">
    <location>
        <begin position="114"/>
        <end position="135"/>
    </location>
</feature>
<evidence type="ECO:0000256" key="3">
    <source>
        <dbReference type="ARBA" id="ARBA00022475"/>
    </source>
</evidence>
<evidence type="ECO:0000313" key="10">
    <source>
        <dbReference type="Proteomes" id="UP000309676"/>
    </source>
</evidence>
<comment type="caution">
    <text evidence="9">The sequence shown here is derived from an EMBL/GenBank/DDBJ whole genome shotgun (WGS) entry which is preliminary data.</text>
</comment>
<dbReference type="AlphaFoldDB" id="A0A5R9GFP2"/>
<dbReference type="GO" id="GO:0055085">
    <property type="term" value="P:transmembrane transport"/>
    <property type="evidence" value="ECO:0007669"/>
    <property type="project" value="InterPro"/>
</dbReference>
<gene>
    <name evidence="9" type="ORF">FE782_01270</name>
</gene>
<dbReference type="PANTHER" id="PTHR30193">
    <property type="entry name" value="ABC TRANSPORTER PERMEASE PROTEIN"/>
    <property type="match status" value="1"/>
</dbReference>
<dbReference type="InterPro" id="IPR035906">
    <property type="entry name" value="MetI-like_sf"/>
</dbReference>
<evidence type="ECO:0000313" key="9">
    <source>
        <dbReference type="EMBL" id="TLS54009.1"/>
    </source>
</evidence>
<dbReference type="RefSeq" id="WP_138191696.1">
    <property type="nucleotide sequence ID" value="NZ_VCIW01000001.1"/>
</dbReference>
<dbReference type="Proteomes" id="UP000309676">
    <property type="component" value="Unassembled WGS sequence"/>
</dbReference>
<dbReference type="CDD" id="cd06261">
    <property type="entry name" value="TM_PBP2"/>
    <property type="match status" value="1"/>
</dbReference>
<dbReference type="SUPFAM" id="SSF160964">
    <property type="entry name" value="MalF N-terminal region-like"/>
    <property type="match status" value="1"/>
</dbReference>
<feature type="domain" description="ABC transmembrane type-1" evidence="8">
    <location>
        <begin position="77"/>
        <end position="288"/>
    </location>
</feature>
<dbReference type="PANTHER" id="PTHR30193:SF1">
    <property type="entry name" value="ABC TRANSPORTER PERMEASE PROTEIN YESP-RELATED"/>
    <property type="match status" value="1"/>
</dbReference>
<feature type="transmembrane region" description="Helical" evidence="7">
    <location>
        <begin position="209"/>
        <end position="232"/>
    </location>
</feature>
<evidence type="ECO:0000256" key="7">
    <source>
        <dbReference type="RuleBase" id="RU363032"/>
    </source>
</evidence>
<feature type="transmembrane region" description="Helical" evidence="7">
    <location>
        <begin position="21"/>
        <end position="47"/>
    </location>
</feature>
<proteinExistence type="inferred from homology"/>
<keyword evidence="2 7" id="KW-0813">Transport</keyword>
<dbReference type="Gene3D" id="1.10.3720.10">
    <property type="entry name" value="MetI-like"/>
    <property type="match status" value="1"/>
</dbReference>
<dbReference type="GO" id="GO:0005886">
    <property type="term" value="C:plasma membrane"/>
    <property type="evidence" value="ECO:0007669"/>
    <property type="project" value="UniProtKB-SubCell"/>
</dbReference>
<dbReference type="SUPFAM" id="SSF161098">
    <property type="entry name" value="MetI-like"/>
    <property type="match status" value="1"/>
</dbReference>
<feature type="transmembrane region" description="Helical" evidence="7">
    <location>
        <begin position="264"/>
        <end position="289"/>
    </location>
</feature>
<sequence>MMTSTRSKKLTRSRKEAIDCYVFMSPAIIGLLVFTLGPILFSAYISFTDYDILSTPVWVGLQNYVELFQDKFFWHSMKITFIYAGVSVPLGLVVALLLAMLLNQTLKGIYLFRVIYYLPAVISGVAVALLWKWVFNPEFGLLNWFLGLFGIQGPAWIFSEQWALPSLILMSLWSVGGSMLIYLAGLQGIPTELYEAAEIDGANRFRKFLSVTIPMLSPVIFFNLVMGIIGSIQVFTEGYVMTAGGPNNSTLFAVLYLYRQAFNYFSMGYASAFAWVLFLVILLLTLLVFRSSPMWVFYEEQKGGKKSKARGKTA</sequence>
<comment type="subcellular location">
    <subcellularLocation>
        <location evidence="1 7">Cell membrane</location>
        <topology evidence="1 7">Multi-pass membrane protein</topology>
    </subcellularLocation>
</comment>
<dbReference type="OrthoDB" id="9788108at2"/>
<keyword evidence="3" id="KW-1003">Cell membrane</keyword>
<evidence type="ECO:0000256" key="6">
    <source>
        <dbReference type="ARBA" id="ARBA00023136"/>
    </source>
</evidence>
<keyword evidence="10" id="KW-1185">Reference proteome</keyword>
<feature type="transmembrane region" description="Helical" evidence="7">
    <location>
        <begin position="166"/>
        <end position="189"/>
    </location>
</feature>
<name>A0A5R9GFP2_9BACL</name>
<dbReference type="PROSITE" id="PS50928">
    <property type="entry name" value="ABC_TM1"/>
    <property type="match status" value="1"/>
</dbReference>
<evidence type="ECO:0000256" key="4">
    <source>
        <dbReference type="ARBA" id="ARBA00022692"/>
    </source>
</evidence>
<comment type="similarity">
    <text evidence="7">Belongs to the binding-protein-dependent transport system permease family.</text>
</comment>
<dbReference type="Pfam" id="PF00528">
    <property type="entry name" value="BPD_transp_1"/>
    <property type="match status" value="1"/>
</dbReference>
<dbReference type="InterPro" id="IPR000515">
    <property type="entry name" value="MetI-like"/>
</dbReference>
<evidence type="ECO:0000256" key="1">
    <source>
        <dbReference type="ARBA" id="ARBA00004651"/>
    </source>
</evidence>
<keyword evidence="6 7" id="KW-0472">Membrane</keyword>
<dbReference type="InterPro" id="IPR051393">
    <property type="entry name" value="ABC_transporter_permease"/>
</dbReference>
<feature type="transmembrane region" description="Helical" evidence="7">
    <location>
        <begin position="239"/>
        <end position="258"/>
    </location>
</feature>